<evidence type="ECO:0000313" key="2">
    <source>
        <dbReference type="EMBL" id="QFZ78616.1"/>
    </source>
</evidence>
<reference evidence="2 3" key="1">
    <citation type="submission" date="2019-10" db="EMBL/GenBank/DDBJ databases">
        <title>A novel species.</title>
        <authorList>
            <person name="Gao J."/>
        </authorList>
    </citation>
    <scope>NUCLEOTIDE SEQUENCE [LARGE SCALE GENOMIC DNA]</scope>
    <source>
        <strain evidence="2 3">QMT-28</strain>
    </source>
</reference>
<dbReference type="Proteomes" id="UP000326179">
    <property type="component" value="Chromosome"/>
</dbReference>
<accession>A0A5Q0LQ77</accession>
<evidence type="ECO:0008006" key="4">
    <source>
        <dbReference type="Google" id="ProtNLM"/>
    </source>
</evidence>
<evidence type="ECO:0000313" key="3">
    <source>
        <dbReference type="Proteomes" id="UP000326179"/>
    </source>
</evidence>
<proteinExistence type="predicted"/>
<name>A0A5Q0LQ77_9ACTN</name>
<evidence type="ECO:0000256" key="1">
    <source>
        <dbReference type="SAM" id="MobiDB-lite"/>
    </source>
</evidence>
<dbReference type="KEGG" id="sfy:GFH48_08485"/>
<protein>
    <recommendedName>
        <fullName evidence="4">CBS domain-containing protein</fullName>
    </recommendedName>
</protein>
<keyword evidence="3" id="KW-1185">Reference proteome</keyword>
<dbReference type="AlphaFoldDB" id="A0A5Q0LQ77"/>
<dbReference type="EMBL" id="CP045643">
    <property type="protein sequence ID" value="QFZ78616.1"/>
    <property type="molecule type" value="Genomic_DNA"/>
</dbReference>
<dbReference type="InterPro" id="IPR046342">
    <property type="entry name" value="CBS_dom_sf"/>
</dbReference>
<dbReference type="SUPFAM" id="SSF54631">
    <property type="entry name" value="CBS-domain pair"/>
    <property type="match status" value="1"/>
</dbReference>
<organism evidence="2 3">
    <name type="scientific">Streptomyces fagopyri</name>
    <dbReference type="NCBI Taxonomy" id="2662397"/>
    <lineage>
        <taxon>Bacteria</taxon>
        <taxon>Bacillati</taxon>
        <taxon>Actinomycetota</taxon>
        <taxon>Actinomycetes</taxon>
        <taxon>Kitasatosporales</taxon>
        <taxon>Streptomycetaceae</taxon>
        <taxon>Streptomyces</taxon>
    </lineage>
</organism>
<feature type="region of interest" description="Disordered" evidence="1">
    <location>
        <begin position="1"/>
        <end position="27"/>
    </location>
</feature>
<sequence length="105" mass="11244">MTPTTPRTRRRPADTAATAPVDAMDVSGPRVRDDMTVEVALSVMAGARVGYLLLCDEDEQCTGALTRAQLTAVRESPAYTDRIRVRDVLGAFPADRAPGALTVAR</sequence>
<gene>
    <name evidence="2" type="ORF">GFH48_08485</name>
</gene>